<evidence type="ECO:0000313" key="2">
    <source>
        <dbReference type="Proteomes" id="UP001164250"/>
    </source>
</evidence>
<dbReference type="EMBL" id="CM047898">
    <property type="protein sequence ID" value="KAJ0104775.1"/>
    <property type="molecule type" value="Genomic_DNA"/>
</dbReference>
<name>A0ACC1BYK2_9ROSI</name>
<organism evidence="1 2">
    <name type="scientific">Pistacia atlantica</name>
    <dbReference type="NCBI Taxonomy" id="434234"/>
    <lineage>
        <taxon>Eukaryota</taxon>
        <taxon>Viridiplantae</taxon>
        <taxon>Streptophyta</taxon>
        <taxon>Embryophyta</taxon>
        <taxon>Tracheophyta</taxon>
        <taxon>Spermatophyta</taxon>
        <taxon>Magnoliopsida</taxon>
        <taxon>eudicotyledons</taxon>
        <taxon>Gunneridae</taxon>
        <taxon>Pentapetalae</taxon>
        <taxon>rosids</taxon>
        <taxon>malvids</taxon>
        <taxon>Sapindales</taxon>
        <taxon>Anacardiaceae</taxon>
        <taxon>Pistacia</taxon>
    </lineage>
</organism>
<protein>
    <submittedName>
        <fullName evidence="1">Uncharacterized protein</fullName>
    </submittedName>
</protein>
<keyword evidence="2" id="KW-1185">Reference proteome</keyword>
<reference evidence="2" key="1">
    <citation type="journal article" date="2023" name="G3 (Bethesda)">
        <title>Genome assembly and association tests identify interacting loci associated with vigor, precocity, and sex in interspecific pistachio rootstocks.</title>
        <authorList>
            <person name="Palmer W."/>
            <person name="Jacygrad E."/>
            <person name="Sagayaradj S."/>
            <person name="Cavanaugh K."/>
            <person name="Han R."/>
            <person name="Bertier L."/>
            <person name="Beede B."/>
            <person name="Kafkas S."/>
            <person name="Golino D."/>
            <person name="Preece J."/>
            <person name="Michelmore R."/>
        </authorList>
    </citation>
    <scope>NUCLEOTIDE SEQUENCE [LARGE SCALE GENOMIC DNA]</scope>
</reference>
<sequence>MFGEEMSLNNWVENSLPRAVTEVVDANLLQEEQGFGAKIECLPSIIELAMDCLKESLEQRITMKDAVVKIKNIKEKYLNDVGTT</sequence>
<comment type="caution">
    <text evidence="1">The sequence shown here is derived from an EMBL/GenBank/DDBJ whole genome shotgun (WGS) entry which is preliminary data.</text>
</comment>
<gene>
    <name evidence="1" type="ORF">Patl1_19215</name>
</gene>
<accession>A0ACC1BYK2</accession>
<evidence type="ECO:0000313" key="1">
    <source>
        <dbReference type="EMBL" id="KAJ0104775.1"/>
    </source>
</evidence>
<dbReference type="Proteomes" id="UP001164250">
    <property type="component" value="Chromosome 2"/>
</dbReference>
<proteinExistence type="predicted"/>